<dbReference type="Pfam" id="PF05547">
    <property type="entry name" value="Peptidase_M6"/>
    <property type="match status" value="1"/>
</dbReference>
<name>A0AAD9DEV3_9STRA</name>
<evidence type="ECO:0000313" key="3">
    <source>
        <dbReference type="EMBL" id="KAK1743594.1"/>
    </source>
</evidence>
<keyword evidence="4" id="KW-1185">Reference proteome</keyword>
<dbReference type="EMBL" id="JATAAI010000008">
    <property type="protein sequence ID" value="KAK1743594.1"/>
    <property type="molecule type" value="Genomic_DNA"/>
</dbReference>
<accession>A0AAD9DEV3</accession>
<protein>
    <submittedName>
        <fullName evidence="3">Metalloprotease (Family M6)</fullName>
        <ecNumber evidence="3">3.4.24.-</ecNumber>
    </submittedName>
</protein>
<reference evidence="3" key="1">
    <citation type="submission" date="2023-06" db="EMBL/GenBank/DDBJ databases">
        <title>Survivors Of The Sea: Transcriptome response of Skeletonema marinoi to long-term dormancy.</title>
        <authorList>
            <person name="Pinder M.I.M."/>
            <person name="Kourtchenko O."/>
            <person name="Robertson E.K."/>
            <person name="Larsson T."/>
            <person name="Maumus F."/>
            <person name="Osuna-Cruz C.M."/>
            <person name="Vancaester E."/>
            <person name="Stenow R."/>
            <person name="Vandepoele K."/>
            <person name="Ploug H."/>
            <person name="Bruchert V."/>
            <person name="Godhe A."/>
            <person name="Topel M."/>
        </authorList>
    </citation>
    <scope>NUCLEOTIDE SEQUENCE</scope>
    <source>
        <strain evidence="3">R05AC</strain>
    </source>
</reference>
<evidence type="ECO:0000313" key="4">
    <source>
        <dbReference type="Proteomes" id="UP001224775"/>
    </source>
</evidence>
<keyword evidence="3" id="KW-0482">Metalloprotease</keyword>
<feature type="domain" description="Peptidase M6-like" evidence="2">
    <location>
        <begin position="263"/>
        <end position="461"/>
    </location>
</feature>
<organism evidence="3 4">
    <name type="scientific">Skeletonema marinoi</name>
    <dbReference type="NCBI Taxonomy" id="267567"/>
    <lineage>
        <taxon>Eukaryota</taxon>
        <taxon>Sar</taxon>
        <taxon>Stramenopiles</taxon>
        <taxon>Ochrophyta</taxon>
        <taxon>Bacillariophyta</taxon>
        <taxon>Coscinodiscophyceae</taxon>
        <taxon>Thalassiosirophycidae</taxon>
        <taxon>Thalassiosirales</taxon>
        <taxon>Skeletonemataceae</taxon>
        <taxon>Skeletonema</taxon>
        <taxon>Skeletonema marinoi-dohrnii complex</taxon>
    </lineage>
</organism>
<keyword evidence="3" id="KW-0645">Protease</keyword>
<keyword evidence="3" id="KW-0378">Hydrolase</keyword>
<dbReference type="GO" id="GO:0008237">
    <property type="term" value="F:metallopeptidase activity"/>
    <property type="evidence" value="ECO:0007669"/>
    <property type="project" value="UniProtKB-KW"/>
</dbReference>
<feature type="compositionally biased region" description="Low complexity" evidence="1">
    <location>
        <begin position="764"/>
        <end position="785"/>
    </location>
</feature>
<feature type="region of interest" description="Disordered" evidence="1">
    <location>
        <begin position="193"/>
        <end position="216"/>
    </location>
</feature>
<dbReference type="PANTHER" id="PTHR41775">
    <property type="entry name" value="SECRETED PROTEIN-RELATED"/>
    <property type="match status" value="1"/>
</dbReference>
<dbReference type="AlphaFoldDB" id="A0AAD9DEV3"/>
<sequence length="1012" mass="110433">MKTSPGRRLQFCSSSNASNELNSSDLCHKSTVTSYRCFVVNENIRRPMKSIAFFASALIILSQCAFRGAAISASPIPIIQEQEGLLLPPIYIRGDEHFHWEEDENGYTIIDDPDSTRHNTTRKGKVYAKIDVASGNLVSTGIQFGVSSSTPSSATLSKLRAAGLKKHARPSEKIRKARCGDFCDDVFSASANGRNKGGTRRRDLQKQEERANRRQLVSSEGSLRNLVVLIRFADHVNRILPSPAEYDVLLNGPGGSSSTAPTGSVNDVFLTNSYGTFSLESTVYPWITLSQPEAYYGDSKSGIGAKIFEAIREALAFIDSDPTFDISEFNTDYDQGDPYIDAITIIHSGYGAEFGGTDCYGSIESSRIWSHNWFMYDGSWTSSDGTVRVSDYHINPGLWGVCGSEISRIGVIAHETLHFLGLPDLYDPQGGNGIGDYCLMANSWGVDGSQRYPPILSAWSKVQLGWIDPISITEKGDYTLGQSYQFPEVYKIESGYAPNEYLLIENRQPGSFDALLQFGGLAIWHIDENVSVFGNEGYPGQLGWPANNKHYAVSLLQADGRYDLEKGINYGDYGDLFRKDYFFGVDFLFPSEGHPSLGPFPNTDSYAGGVLTRTNHFISGITATGPQMTFSILPSSPCQPDEVHVELTLLTDGKGSEVSWSLTETYTNEVVLSGDLHNSYNQYKVEECLPAKCYTFVINDSGNDGLCCQFGVGGYSVRLNGQKLASGNEFGSQDETDLQCIAVPPTMTPTRAPTEPTKPPTLQPSAAPSISPSASPSLEPSSEPSGRCGSQNGLLEITLEGGEFVEGISWDVKDIFGEVLLSVEVNNDGGLYTEELCIPLDACYTFVIIDTSHNLILPNDKEHRVLYSVKLDGETIASGSDFGTGQATMFGSTCLGNGDICGDATTPMSLFRLELASAERELTWKLVDESEQVILSAGPFGECNINSQAICLPREACYEFILQDEAGCCSYGNEMFTVLFTQTDDMIQNYTGSVSGDLTSVFLGTCYDRNFS</sequence>
<dbReference type="PANTHER" id="PTHR41775:SF1">
    <property type="entry name" value="PEPTIDASE M6-LIKE DOMAIN-CONTAINING PROTEIN"/>
    <property type="match status" value="1"/>
</dbReference>
<dbReference type="InterPro" id="IPR008757">
    <property type="entry name" value="Peptidase_M6-like_domain"/>
</dbReference>
<evidence type="ECO:0000256" key="1">
    <source>
        <dbReference type="SAM" id="MobiDB-lite"/>
    </source>
</evidence>
<dbReference type="SUPFAM" id="SSF55486">
    <property type="entry name" value="Metalloproteases ('zincins'), catalytic domain"/>
    <property type="match status" value="1"/>
</dbReference>
<feature type="region of interest" description="Disordered" evidence="1">
    <location>
        <begin position="744"/>
        <end position="792"/>
    </location>
</feature>
<dbReference type="EC" id="3.4.24.-" evidence="3"/>
<evidence type="ECO:0000259" key="2">
    <source>
        <dbReference type="Pfam" id="PF05547"/>
    </source>
</evidence>
<comment type="caution">
    <text evidence="3">The sequence shown here is derived from an EMBL/GenBank/DDBJ whole genome shotgun (WGS) entry which is preliminary data.</text>
</comment>
<dbReference type="NCBIfam" id="TIGR03296">
    <property type="entry name" value="M6dom_TIGR03296"/>
    <property type="match status" value="1"/>
</dbReference>
<dbReference type="GO" id="GO:0006508">
    <property type="term" value="P:proteolysis"/>
    <property type="evidence" value="ECO:0007669"/>
    <property type="project" value="InterPro"/>
</dbReference>
<proteinExistence type="predicted"/>
<feature type="compositionally biased region" description="Basic and acidic residues" evidence="1">
    <location>
        <begin position="200"/>
        <end position="212"/>
    </location>
</feature>
<dbReference type="Proteomes" id="UP001224775">
    <property type="component" value="Unassembled WGS sequence"/>
</dbReference>
<gene>
    <name evidence="3" type="ORF">QTG54_005191</name>
</gene>